<evidence type="ECO:0000313" key="4">
    <source>
        <dbReference type="Proteomes" id="UP000095283"/>
    </source>
</evidence>
<dbReference type="PROSITE" id="PS50011">
    <property type="entry name" value="PROTEIN_KINASE_DOM"/>
    <property type="match status" value="1"/>
</dbReference>
<dbReference type="InterPro" id="IPR011009">
    <property type="entry name" value="Kinase-like_dom_sf"/>
</dbReference>
<sequence length="254" mass="28476">MNSTNCDLSKCGYAVQRWVGSALDVIQSSYPCGLPEKAVAVIVQQLLSAISYVHSQGLIHRSIRASHVLLNSSGVVRLSGFRYAIHLCEKPATTHFDYHLESSLLWLAPEVLAQDLSGYDLKSDIYSLGVTLCEMANGFPPFSDMERLEMLYEKGRGTTPRLLDQTTMPCTESSPHSQRSFSEAFHNITELCLRSHPVNRPDAKELISHPFLRRQKKTLTDLIPLAKSLEEVERVSEKPTPSNEINSTVPEWVY</sequence>
<dbReference type="GO" id="GO:1902554">
    <property type="term" value="C:serine/threonine protein kinase complex"/>
    <property type="evidence" value="ECO:0007669"/>
    <property type="project" value="TreeGrafter"/>
</dbReference>
<proteinExistence type="inferred from homology"/>
<evidence type="ECO:0000256" key="1">
    <source>
        <dbReference type="ARBA" id="ARBA00008874"/>
    </source>
</evidence>
<dbReference type="GO" id="GO:0005524">
    <property type="term" value="F:ATP binding"/>
    <property type="evidence" value="ECO:0007669"/>
    <property type="project" value="InterPro"/>
</dbReference>
<dbReference type="GO" id="GO:0006611">
    <property type="term" value="P:protein export from nucleus"/>
    <property type="evidence" value="ECO:0007669"/>
    <property type="project" value="TreeGrafter"/>
</dbReference>
<feature type="domain" description="Protein kinase" evidence="3">
    <location>
        <begin position="1"/>
        <end position="212"/>
    </location>
</feature>
<dbReference type="Pfam" id="PF00069">
    <property type="entry name" value="Pkinase"/>
    <property type="match status" value="1"/>
</dbReference>
<dbReference type="InterPro" id="IPR047173">
    <property type="entry name" value="STRAD_A/B-like"/>
</dbReference>
<dbReference type="SUPFAM" id="SSF56112">
    <property type="entry name" value="Protein kinase-like (PK-like)"/>
    <property type="match status" value="1"/>
</dbReference>
<dbReference type="InterPro" id="IPR000719">
    <property type="entry name" value="Prot_kinase_dom"/>
</dbReference>
<dbReference type="GO" id="GO:0043539">
    <property type="term" value="F:protein serine/threonine kinase activator activity"/>
    <property type="evidence" value="ECO:0007669"/>
    <property type="project" value="InterPro"/>
</dbReference>
<comment type="similarity">
    <text evidence="1">Belongs to the protein kinase superfamily. STE Ser/Thr protein kinase family. STE20 subfamily.</text>
</comment>
<dbReference type="Gene3D" id="1.10.510.10">
    <property type="entry name" value="Transferase(Phosphotransferase) domain 1"/>
    <property type="match status" value="1"/>
</dbReference>
<evidence type="ECO:0000256" key="2">
    <source>
        <dbReference type="SAM" id="MobiDB-lite"/>
    </source>
</evidence>
<organism evidence="4 5">
    <name type="scientific">Heterorhabditis bacteriophora</name>
    <name type="common">Entomopathogenic nematode worm</name>
    <dbReference type="NCBI Taxonomy" id="37862"/>
    <lineage>
        <taxon>Eukaryota</taxon>
        <taxon>Metazoa</taxon>
        <taxon>Ecdysozoa</taxon>
        <taxon>Nematoda</taxon>
        <taxon>Chromadorea</taxon>
        <taxon>Rhabditida</taxon>
        <taxon>Rhabditina</taxon>
        <taxon>Rhabditomorpha</taxon>
        <taxon>Strongyloidea</taxon>
        <taxon>Heterorhabditidae</taxon>
        <taxon>Heterorhabditis</taxon>
    </lineage>
</organism>
<dbReference type="Proteomes" id="UP000095283">
    <property type="component" value="Unplaced"/>
</dbReference>
<evidence type="ECO:0000259" key="3">
    <source>
        <dbReference type="PROSITE" id="PS50011"/>
    </source>
</evidence>
<feature type="compositionally biased region" description="Polar residues" evidence="2">
    <location>
        <begin position="239"/>
        <end position="254"/>
    </location>
</feature>
<dbReference type="PANTHER" id="PTHR48014">
    <property type="entry name" value="SERINE/THREONINE-PROTEIN KINASE FRAY2"/>
    <property type="match status" value="1"/>
</dbReference>
<dbReference type="GO" id="GO:0004672">
    <property type="term" value="F:protein kinase activity"/>
    <property type="evidence" value="ECO:0007669"/>
    <property type="project" value="InterPro"/>
</dbReference>
<dbReference type="WBParaSite" id="Hba_19871">
    <property type="protein sequence ID" value="Hba_19871"/>
    <property type="gene ID" value="Hba_19871"/>
</dbReference>
<keyword evidence="4" id="KW-1185">Reference proteome</keyword>
<name>A0A1I7XQ54_HETBA</name>
<dbReference type="PANTHER" id="PTHR48014:SF21">
    <property type="entry name" value="SERINE_THREONINE-PROTEIN KINASE FRAY2"/>
    <property type="match status" value="1"/>
</dbReference>
<dbReference type="AlphaFoldDB" id="A0A1I7XQ54"/>
<feature type="region of interest" description="Disordered" evidence="2">
    <location>
        <begin position="234"/>
        <end position="254"/>
    </location>
</feature>
<accession>A0A1I7XQ54</accession>
<reference evidence="5" key="1">
    <citation type="submission" date="2016-11" db="UniProtKB">
        <authorList>
            <consortium name="WormBaseParasite"/>
        </authorList>
    </citation>
    <scope>IDENTIFICATION</scope>
</reference>
<protein>
    <submittedName>
        <fullName evidence="5">Protein kinase domain-containing protein</fullName>
    </submittedName>
</protein>
<evidence type="ECO:0000313" key="5">
    <source>
        <dbReference type="WBParaSite" id="Hba_19871"/>
    </source>
</evidence>